<dbReference type="InterPro" id="IPR025676">
    <property type="entry name" value="Clr5_dom"/>
</dbReference>
<reference evidence="2 3" key="1">
    <citation type="journal article" date="2018" name="PLoS Pathog.">
        <title>Evolution of structural diversity of trichothecenes, a family of toxins produced by plant pathogenic and entomopathogenic fungi.</title>
        <authorList>
            <person name="Proctor R.H."/>
            <person name="McCormick S.P."/>
            <person name="Kim H.S."/>
            <person name="Cardoza R.E."/>
            <person name="Stanley A.M."/>
            <person name="Lindo L."/>
            <person name="Kelly A."/>
            <person name="Brown D.W."/>
            <person name="Lee T."/>
            <person name="Vaughan M.M."/>
            <person name="Alexander N.J."/>
            <person name="Busman M."/>
            <person name="Gutierrez S."/>
        </authorList>
    </citation>
    <scope>NUCLEOTIDE SEQUENCE [LARGE SCALE GENOMIC DNA]</scope>
    <source>
        <strain evidence="2 3">IBT 40837</strain>
    </source>
</reference>
<sequence length="439" mass="50518">MSSEQGKLRIDDHPPPPITVPPSLNDWINWRQVITHLWQTSQTYEEVRAVMIREYCFIDSCERSKLTSLLSSLSSFKSHLKEWGLRKSATKEDVFYLAMVIRDRGLDEVNPSQRPLFFLHGRQYPYYCVARTLKRCGLTLDSFGTTPPKPSHILVVDPEIPRSPATPAEFALSEKILFQTHYIYDDYLVETRLGSSDLKKCQSAFGWALQAVNEGDYICAQTHFSSSLHYLAEALNQRSQHLLPLICVSTALAYAEPSHLAKGFLDTFFRCALDLVRYYCGEQHPFAIVLETLSNTQWTGHDAESILSSIIGDDSGSQFRWPRVYHFFELMRLQAQVMVAQGRHQESERLLGRVIRELWSPDIDLDNAEAILHSIARMMSQVNSSEAVKWIRAWIPQVKNMIAQRAPDRIRECLNSLVVEYYMVVSIRQLHTETRTEDQ</sequence>
<feature type="domain" description="Clr5" evidence="1">
    <location>
        <begin position="25"/>
        <end position="87"/>
    </location>
</feature>
<proteinExistence type="predicted"/>
<evidence type="ECO:0000313" key="3">
    <source>
        <dbReference type="Proteomes" id="UP000266272"/>
    </source>
</evidence>
<name>A0A395NAW0_TRIAR</name>
<dbReference type="Pfam" id="PF14420">
    <property type="entry name" value="Clr5"/>
    <property type="match status" value="1"/>
</dbReference>
<dbReference type="Proteomes" id="UP000266272">
    <property type="component" value="Unassembled WGS sequence"/>
</dbReference>
<accession>A0A395NAW0</accession>
<evidence type="ECO:0000259" key="1">
    <source>
        <dbReference type="Pfam" id="PF14420"/>
    </source>
</evidence>
<organism evidence="2 3">
    <name type="scientific">Trichoderma arundinaceum</name>
    <dbReference type="NCBI Taxonomy" id="490622"/>
    <lineage>
        <taxon>Eukaryota</taxon>
        <taxon>Fungi</taxon>
        <taxon>Dikarya</taxon>
        <taxon>Ascomycota</taxon>
        <taxon>Pezizomycotina</taxon>
        <taxon>Sordariomycetes</taxon>
        <taxon>Hypocreomycetidae</taxon>
        <taxon>Hypocreales</taxon>
        <taxon>Hypocreaceae</taxon>
        <taxon>Trichoderma</taxon>
    </lineage>
</organism>
<dbReference type="EMBL" id="PXOA01000681">
    <property type="protein sequence ID" value="RFU73235.1"/>
    <property type="molecule type" value="Genomic_DNA"/>
</dbReference>
<dbReference type="AlphaFoldDB" id="A0A395NAW0"/>
<protein>
    <recommendedName>
        <fullName evidence="1">Clr5 domain-containing protein</fullName>
    </recommendedName>
</protein>
<comment type="caution">
    <text evidence="2">The sequence shown here is derived from an EMBL/GenBank/DDBJ whole genome shotgun (WGS) entry which is preliminary data.</text>
</comment>
<keyword evidence="3" id="KW-1185">Reference proteome</keyword>
<evidence type="ECO:0000313" key="2">
    <source>
        <dbReference type="EMBL" id="RFU73235.1"/>
    </source>
</evidence>
<gene>
    <name evidence="2" type="ORF">TARUN_9021</name>
</gene>